<accession>A0AAE9A640</accession>
<dbReference type="Proteomes" id="UP000827892">
    <property type="component" value="Chromosome V"/>
</dbReference>
<organism evidence="1 2">
    <name type="scientific">Caenorhabditis briggsae</name>
    <dbReference type="NCBI Taxonomy" id="6238"/>
    <lineage>
        <taxon>Eukaryota</taxon>
        <taxon>Metazoa</taxon>
        <taxon>Ecdysozoa</taxon>
        <taxon>Nematoda</taxon>
        <taxon>Chromadorea</taxon>
        <taxon>Rhabditida</taxon>
        <taxon>Rhabditina</taxon>
        <taxon>Rhabditomorpha</taxon>
        <taxon>Rhabditoidea</taxon>
        <taxon>Rhabditidae</taxon>
        <taxon>Peloderinae</taxon>
        <taxon>Caenorhabditis</taxon>
    </lineage>
</organism>
<proteinExistence type="predicted"/>
<evidence type="ECO:0000313" key="2">
    <source>
        <dbReference type="Proteomes" id="UP000827892"/>
    </source>
</evidence>
<gene>
    <name evidence="1" type="ORF">L3Y34_008950</name>
</gene>
<reference evidence="1 2" key="1">
    <citation type="submission" date="2022-02" db="EMBL/GenBank/DDBJ databases">
        <title>Chromosome-level reference genomes for two strains of Caenorhabditis briggsae: an improved platform for comparative genomics.</title>
        <authorList>
            <person name="Stevens L."/>
            <person name="Andersen E.C."/>
        </authorList>
    </citation>
    <scope>NUCLEOTIDE SEQUENCE [LARGE SCALE GENOMIC DNA]</scope>
    <source>
        <strain evidence="1">QX1410_ONT</strain>
        <tissue evidence="1">Whole-organism</tissue>
    </source>
</reference>
<protein>
    <submittedName>
        <fullName evidence="1">Uncharacterized protein</fullName>
    </submittedName>
</protein>
<sequence length="101" mass="11070">MDFASLLGLRSTTMYIIVFGLQGTLSLRYLKSLMVSSHPSLGLNKTQIAMVIAILENRPIDVLMLGGSRDFEDGEDKETAEFIINRAVEILMAEGYAGGQD</sequence>
<name>A0AAE9A640_CAEBR</name>
<evidence type="ECO:0000313" key="1">
    <source>
        <dbReference type="EMBL" id="ULT91008.1"/>
    </source>
</evidence>
<dbReference type="AlphaFoldDB" id="A0AAE9A640"/>
<dbReference type="EMBL" id="CP090895">
    <property type="protein sequence ID" value="ULT91008.1"/>
    <property type="molecule type" value="Genomic_DNA"/>
</dbReference>